<comment type="pathway">
    <text evidence="1">Nitrogen metabolism; urea cycle; L-ornithine and urea from L-arginine: step 1/1.</text>
</comment>
<sequence length="306" mass="33237">MTQLRNVSLIGAPTDIGAGARGASMGPEAMRVAGLAEALRARGVDVVDRGNLSGPANPWLPPVEGYRHLSEVVAWNQAVHEAVYAELKTGRMPMLLGGDHCLGLGSISAVARHCRDTGKKLRVLWLDAHADFNTSVLTPSGNIHGMPVACLCGFGPQELIEIGGQVPAIQAKWVRQIGIRSVDEGERRFVHEQDLEVFDMRFIDEMGMRHTMELALATLDDHTHLHVSFDVDFLDPVMAPGVGTTVPGGPTYREAHLCMEMIADTGRMASMDLMELNPALDEKNRTALVALDLIESLFGKSTLMRK</sequence>
<evidence type="ECO:0000256" key="3">
    <source>
        <dbReference type="ARBA" id="ARBA00018123"/>
    </source>
</evidence>
<gene>
    <name evidence="14" type="primary">rocF</name>
    <name evidence="14" type="ORF">EXJ73_02700</name>
</gene>
<evidence type="ECO:0000256" key="4">
    <source>
        <dbReference type="ARBA" id="ARBA00022503"/>
    </source>
</evidence>
<dbReference type="EMBL" id="SGUG01000003">
    <property type="protein sequence ID" value="MDG0861383.1"/>
    <property type="molecule type" value="Genomic_DNA"/>
</dbReference>
<keyword evidence="6 12" id="KW-0378">Hydrolase</keyword>
<dbReference type="InterPro" id="IPR006035">
    <property type="entry name" value="Ureohydrolase"/>
</dbReference>
<dbReference type="Proteomes" id="UP001152766">
    <property type="component" value="Unassembled WGS sequence"/>
</dbReference>
<dbReference type="Gene3D" id="3.40.800.10">
    <property type="entry name" value="Ureohydrolase domain"/>
    <property type="match status" value="1"/>
</dbReference>
<reference evidence="14" key="1">
    <citation type="submission" date="2019-02" db="EMBL/GenBank/DDBJ databases">
        <title>Draft genome of the type strain Pelomonas aquatica CCUG 52575T.</title>
        <authorList>
            <person name="Gomila M."/>
            <person name="Lalucat J."/>
        </authorList>
    </citation>
    <scope>NUCLEOTIDE SEQUENCE</scope>
    <source>
        <strain evidence="14">CCUG 52575</strain>
    </source>
</reference>
<evidence type="ECO:0000256" key="12">
    <source>
        <dbReference type="RuleBase" id="RU003684"/>
    </source>
</evidence>
<keyword evidence="5 10" id="KW-0479">Metal-binding</keyword>
<evidence type="ECO:0000256" key="7">
    <source>
        <dbReference type="ARBA" id="ARBA00023211"/>
    </source>
</evidence>
<feature type="binding site" evidence="10">
    <location>
        <position position="100"/>
    </location>
    <ligand>
        <name>Mn(2+)</name>
        <dbReference type="ChEBI" id="CHEBI:29035"/>
        <label>1</label>
    </ligand>
</feature>
<dbReference type="GO" id="GO:0004053">
    <property type="term" value="F:arginase activity"/>
    <property type="evidence" value="ECO:0007669"/>
    <property type="project" value="UniProtKB-UniRule"/>
</dbReference>
<dbReference type="PROSITE" id="PS51409">
    <property type="entry name" value="ARGINASE_2"/>
    <property type="match status" value="1"/>
</dbReference>
<dbReference type="PIRSF" id="PIRSF036979">
    <property type="entry name" value="Arginase"/>
    <property type="match status" value="1"/>
</dbReference>
<evidence type="ECO:0000256" key="10">
    <source>
        <dbReference type="PIRSR" id="PIRSR036979-1"/>
    </source>
</evidence>
<evidence type="ECO:0000256" key="2">
    <source>
        <dbReference type="ARBA" id="ARBA00012168"/>
    </source>
</evidence>
<protein>
    <recommendedName>
        <fullName evidence="3 9">Arginase</fullName>
        <ecNumber evidence="2 9">3.5.3.1</ecNumber>
    </recommendedName>
</protein>
<dbReference type="InterPro" id="IPR020855">
    <property type="entry name" value="Ureohydrolase_Mn_BS"/>
</dbReference>
<keyword evidence="7 10" id="KW-0464">Manganese</keyword>
<comment type="caution">
    <text evidence="14">The sequence shown here is derived from an EMBL/GenBank/DDBJ whole genome shotgun (WGS) entry which is preliminary data.</text>
</comment>
<evidence type="ECO:0000256" key="1">
    <source>
        <dbReference type="ARBA" id="ARBA00005098"/>
    </source>
</evidence>
<dbReference type="NCBIfam" id="TIGR01229">
    <property type="entry name" value="rocF_arginase"/>
    <property type="match status" value="1"/>
</dbReference>
<evidence type="ECO:0000256" key="11">
    <source>
        <dbReference type="PROSITE-ProRule" id="PRU00742"/>
    </source>
</evidence>
<dbReference type="EC" id="3.5.3.1" evidence="2 9"/>
<evidence type="ECO:0000313" key="15">
    <source>
        <dbReference type="Proteomes" id="UP001152766"/>
    </source>
</evidence>
<proteinExistence type="inferred from homology"/>
<feature type="binding site" evidence="10">
    <location>
        <position position="129"/>
    </location>
    <ligand>
        <name>Mn(2+)</name>
        <dbReference type="ChEBI" id="CHEBI:29035"/>
        <label>1</label>
    </ligand>
</feature>
<dbReference type="PRINTS" id="PR00116">
    <property type="entry name" value="ARGINASE"/>
</dbReference>
<dbReference type="RefSeq" id="WP_268147191.1">
    <property type="nucleotide sequence ID" value="NZ_JAPPUW010000002.1"/>
</dbReference>
<dbReference type="GO" id="GO:0030145">
    <property type="term" value="F:manganese ion binding"/>
    <property type="evidence" value="ECO:0007669"/>
    <property type="project" value="TreeGrafter"/>
</dbReference>
<evidence type="ECO:0000256" key="9">
    <source>
        <dbReference type="NCBIfam" id="TIGR01229"/>
    </source>
</evidence>
<dbReference type="PANTHER" id="PTHR43782">
    <property type="entry name" value="ARGINASE"/>
    <property type="match status" value="1"/>
</dbReference>
<feature type="binding site" evidence="10">
    <location>
        <position position="232"/>
    </location>
    <ligand>
        <name>Mn(2+)</name>
        <dbReference type="ChEBI" id="CHEBI:29035"/>
        <label>2</label>
    </ligand>
</feature>
<comment type="catalytic activity">
    <reaction evidence="8 13">
        <text>L-arginine + H2O = urea + L-ornithine</text>
        <dbReference type="Rhea" id="RHEA:20569"/>
        <dbReference type="ChEBI" id="CHEBI:15377"/>
        <dbReference type="ChEBI" id="CHEBI:16199"/>
        <dbReference type="ChEBI" id="CHEBI:32682"/>
        <dbReference type="ChEBI" id="CHEBI:46911"/>
        <dbReference type="EC" id="3.5.3.1"/>
    </reaction>
</comment>
<dbReference type="SUPFAM" id="SSF52768">
    <property type="entry name" value="Arginase/deacetylase"/>
    <property type="match status" value="1"/>
</dbReference>
<dbReference type="Pfam" id="PF00491">
    <property type="entry name" value="Arginase"/>
    <property type="match status" value="1"/>
</dbReference>
<evidence type="ECO:0000256" key="13">
    <source>
        <dbReference type="RuleBase" id="RU361159"/>
    </source>
</evidence>
<accession>A0A9X4LJT7</accession>
<dbReference type="GO" id="GO:0005737">
    <property type="term" value="C:cytoplasm"/>
    <property type="evidence" value="ECO:0007669"/>
    <property type="project" value="TreeGrafter"/>
</dbReference>
<comment type="cofactor">
    <cofactor evidence="10 13">
        <name>Mn(2+)</name>
        <dbReference type="ChEBI" id="CHEBI:29035"/>
    </cofactor>
    <text evidence="10 13">Binds 2 manganese ions per subunit.</text>
</comment>
<organism evidence="14 15">
    <name type="scientific">Pelomonas aquatica</name>
    <dbReference type="NCBI Taxonomy" id="431058"/>
    <lineage>
        <taxon>Bacteria</taxon>
        <taxon>Pseudomonadati</taxon>
        <taxon>Pseudomonadota</taxon>
        <taxon>Betaproteobacteria</taxon>
        <taxon>Burkholderiales</taxon>
        <taxon>Sphaerotilaceae</taxon>
        <taxon>Roseateles</taxon>
    </lineage>
</organism>
<dbReference type="InterPro" id="IPR023696">
    <property type="entry name" value="Ureohydrolase_dom_sf"/>
</dbReference>
<dbReference type="PANTHER" id="PTHR43782:SF3">
    <property type="entry name" value="ARGINASE"/>
    <property type="match status" value="1"/>
</dbReference>
<evidence type="ECO:0000256" key="6">
    <source>
        <dbReference type="ARBA" id="ARBA00022801"/>
    </source>
</evidence>
<dbReference type="GO" id="GO:0006525">
    <property type="term" value="P:arginine metabolic process"/>
    <property type="evidence" value="ECO:0007669"/>
    <property type="project" value="UniProtKB-KW"/>
</dbReference>
<dbReference type="CDD" id="cd09989">
    <property type="entry name" value="Arginase"/>
    <property type="match status" value="1"/>
</dbReference>
<dbReference type="AlphaFoldDB" id="A0A9X4LJT7"/>
<keyword evidence="4 13" id="KW-0056">Arginine metabolism</keyword>
<name>A0A9X4LJT7_9BURK</name>
<dbReference type="FunFam" id="3.40.800.10:FF:000012">
    <property type="entry name" value="Arginase"/>
    <property type="match status" value="1"/>
</dbReference>
<evidence type="ECO:0000256" key="5">
    <source>
        <dbReference type="ARBA" id="ARBA00022723"/>
    </source>
</evidence>
<dbReference type="InterPro" id="IPR014033">
    <property type="entry name" value="Arginase"/>
</dbReference>
<feature type="binding site" evidence="10">
    <location>
        <position position="131"/>
    </location>
    <ligand>
        <name>Mn(2+)</name>
        <dbReference type="ChEBI" id="CHEBI:29035"/>
        <label>1</label>
    </ligand>
</feature>
<feature type="binding site" evidence="10">
    <location>
        <position position="230"/>
    </location>
    <ligand>
        <name>Mn(2+)</name>
        <dbReference type="ChEBI" id="CHEBI:29035"/>
        <label>1</label>
    </ligand>
</feature>
<evidence type="ECO:0000256" key="8">
    <source>
        <dbReference type="ARBA" id="ARBA00047391"/>
    </source>
</evidence>
<keyword evidence="15" id="KW-1185">Reference proteome</keyword>
<dbReference type="PROSITE" id="PS01053">
    <property type="entry name" value="ARGINASE_1"/>
    <property type="match status" value="1"/>
</dbReference>
<comment type="similarity">
    <text evidence="11 12">Belongs to the arginase family.</text>
</comment>
<evidence type="ECO:0000313" key="14">
    <source>
        <dbReference type="EMBL" id="MDG0861383.1"/>
    </source>
</evidence>
<feature type="binding site" evidence="10">
    <location>
        <position position="127"/>
    </location>
    <ligand>
        <name>Mn(2+)</name>
        <dbReference type="ChEBI" id="CHEBI:29035"/>
        <label>1</label>
    </ligand>
</feature>